<dbReference type="AlphaFoldDB" id="A0A345PL14"/>
<gene>
    <name evidence="1" type="ORF">CUC15_17870</name>
</gene>
<dbReference type="KEGG" id="ocn:CUC15_17870"/>
<keyword evidence="2" id="KW-1185">Reference proteome</keyword>
<reference evidence="2" key="1">
    <citation type="submission" date="2017-11" db="EMBL/GenBank/DDBJ databases">
        <authorList>
            <person name="Zhu W."/>
        </authorList>
    </citation>
    <scope>NUCLEOTIDE SEQUENCE [LARGE SCALE GENOMIC DNA]</scope>
    <source>
        <strain evidence="2">160</strain>
    </source>
</reference>
<organism evidence="1 2">
    <name type="scientific">Oceanobacillus zhaokaii</name>
    <dbReference type="NCBI Taxonomy" id="2052660"/>
    <lineage>
        <taxon>Bacteria</taxon>
        <taxon>Bacillati</taxon>
        <taxon>Bacillota</taxon>
        <taxon>Bacilli</taxon>
        <taxon>Bacillales</taxon>
        <taxon>Bacillaceae</taxon>
        <taxon>Oceanobacillus</taxon>
    </lineage>
</organism>
<evidence type="ECO:0000313" key="2">
    <source>
        <dbReference type="Proteomes" id="UP000253908"/>
    </source>
</evidence>
<sequence length="72" mass="8435">MSFVDRLFFVNFRIATIQIKRREGAKLRNCIRAAFAILIKLSLEVTGLNQSSVFHIHQRPEHTTFRGIFLFL</sequence>
<protein>
    <submittedName>
        <fullName evidence="1">Uncharacterized protein</fullName>
    </submittedName>
</protein>
<proteinExistence type="predicted"/>
<accession>A0A345PL14</accession>
<dbReference type="EMBL" id="CP024848">
    <property type="protein sequence ID" value="AXI10694.1"/>
    <property type="molecule type" value="Genomic_DNA"/>
</dbReference>
<dbReference type="Proteomes" id="UP000253908">
    <property type="component" value="Chromosome"/>
</dbReference>
<name>A0A345PL14_9BACI</name>
<evidence type="ECO:0000313" key="1">
    <source>
        <dbReference type="EMBL" id="AXI10694.1"/>
    </source>
</evidence>